<evidence type="ECO:0000313" key="13">
    <source>
        <dbReference type="Ensembl" id="ENSHCOP00000013350.1"/>
    </source>
</evidence>
<dbReference type="KEGG" id="hcq:109521918"/>
<evidence type="ECO:0000256" key="5">
    <source>
        <dbReference type="ARBA" id="ARBA00022692"/>
    </source>
</evidence>
<evidence type="ECO:0000256" key="9">
    <source>
        <dbReference type="ARBA" id="ARBA00022989"/>
    </source>
</evidence>
<dbReference type="GeneID" id="109521918"/>
<dbReference type="RefSeq" id="XP_019735613.1">
    <property type="nucleotide sequence ID" value="XM_019880054.1"/>
</dbReference>
<dbReference type="SUPFAM" id="SSF64356">
    <property type="entry name" value="SNARE-like"/>
    <property type="match status" value="1"/>
</dbReference>
<dbReference type="InterPro" id="IPR059071">
    <property type="entry name" value="SEC22a-c_C"/>
</dbReference>
<dbReference type="CTD" id="26984"/>
<dbReference type="Pfam" id="PF13774">
    <property type="entry name" value="Longin"/>
    <property type="match status" value="1"/>
</dbReference>
<evidence type="ECO:0000259" key="12">
    <source>
        <dbReference type="PROSITE" id="PS50859"/>
    </source>
</evidence>
<protein>
    <submittedName>
        <fullName evidence="13">SEC22 homolog A, vesicle trafficking protein</fullName>
    </submittedName>
</protein>
<dbReference type="InterPro" id="IPR010908">
    <property type="entry name" value="Longin_dom"/>
</dbReference>
<evidence type="ECO:0000256" key="1">
    <source>
        <dbReference type="ARBA" id="ARBA00003595"/>
    </source>
</evidence>
<dbReference type="RefSeq" id="XP_019735632.1">
    <property type="nucleotide sequence ID" value="XM_019880073.1"/>
</dbReference>
<dbReference type="GO" id="GO:0005789">
    <property type="term" value="C:endoplasmic reticulum membrane"/>
    <property type="evidence" value="ECO:0007669"/>
    <property type="project" value="UniProtKB-SubCell"/>
</dbReference>
<evidence type="ECO:0000256" key="3">
    <source>
        <dbReference type="ARBA" id="ARBA00008025"/>
    </source>
</evidence>
<dbReference type="SMART" id="SM01270">
    <property type="entry name" value="Longin"/>
    <property type="match status" value="1"/>
</dbReference>
<dbReference type="RefSeq" id="XP_019735604.1">
    <property type="nucleotide sequence ID" value="XM_019880045.1"/>
</dbReference>
<dbReference type="Proteomes" id="UP000264820">
    <property type="component" value="Unplaced"/>
</dbReference>
<dbReference type="RefSeq" id="XP_019735622.1">
    <property type="nucleotide sequence ID" value="XM_019880063.1"/>
</dbReference>
<dbReference type="PANTHER" id="PTHR46258">
    <property type="entry name" value="LONGIN DOMAIN-CONTAINING PROTEIN"/>
    <property type="match status" value="1"/>
</dbReference>
<reference evidence="13" key="1">
    <citation type="submission" date="2025-08" db="UniProtKB">
        <authorList>
            <consortium name="Ensembl"/>
        </authorList>
    </citation>
    <scope>IDENTIFICATION</scope>
</reference>
<dbReference type="CDD" id="cd14824">
    <property type="entry name" value="Longin"/>
    <property type="match status" value="1"/>
</dbReference>
<dbReference type="PANTHER" id="PTHR46258:SF3">
    <property type="entry name" value="VESICLE-TRAFFICKING PROTEIN SEC22A"/>
    <property type="match status" value="1"/>
</dbReference>
<sequence>MSGVLFASVVRVEDGLPLSASTDYEQDRELHETRKHMKALSKKLPHFPDRCTFRSGSYNVNFTSALGVCYMMVCLSSYPSVLAFCFLDELQKEFIVTYDGQRVRAAIRPYSFIQFDVVIQRTKHRYNSPRSLSTKINMADMQTEIKLRPPYQLTPDDLHGINGFSSRHSAKYKGIAPTQTLEPLTLPGAVSCVLSVLCGGLNLLRGVHAIESILQNEDEDFSYVIAFFLGTAACLYQCFLFAYFTGWRNVKSFLALGLVCVCNMYLFQLRNLWQILFHVAVAACMTLHTHFRQPLGKAPDYNV</sequence>
<dbReference type="Gene3D" id="3.30.450.50">
    <property type="entry name" value="Longin domain"/>
    <property type="match status" value="1"/>
</dbReference>
<feature type="domain" description="Longin" evidence="12">
    <location>
        <begin position="8"/>
        <end position="119"/>
    </location>
</feature>
<dbReference type="GeneTree" id="ENSGT00940000158470"/>
<keyword evidence="6" id="KW-0256">Endoplasmic reticulum</keyword>
<dbReference type="OrthoDB" id="1719357at2759"/>
<evidence type="ECO:0000256" key="6">
    <source>
        <dbReference type="ARBA" id="ARBA00022824"/>
    </source>
</evidence>
<dbReference type="GO" id="GO:0006888">
    <property type="term" value="P:endoplasmic reticulum to Golgi vesicle-mediated transport"/>
    <property type="evidence" value="ECO:0007669"/>
    <property type="project" value="InterPro"/>
</dbReference>
<proteinExistence type="inferred from homology"/>
<evidence type="ECO:0000256" key="7">
    <source>
        <dbReference type="ARBA" id="ARBA00022892"/>
    </source>
</evidence>
<dbReference type="OMA" id="NTGMQEC"/>
<comment type="subcellular location">
    <subcellularLocation>
        <location evidence="2">Endoplasmic reticulum membrane</location>
        <topology evidence="2">Multi-pass membrane protein</topology>
    </subcellularLocation>
</comment>
<dbReference type="STRING" id="109280.ENSHCOP00000013350"/>
<keyword evidence="10 11" id="KW-0472">Membrane</keyword>
<comment type="function">
    <text evidence="1">May be involved in vesicle transport between the ER and the Golgi complex.</text>
</comment>
<organism evidence="13 14">
    <name type="scientific">Hippocampus comes</name>
    <name type="common">Tiger tail seahorse</name>
    <dbReference type="NCBI Taxonomy" id="109280"/>
    <lineage>
        <taxon>Eukaryota</taxon>
        <taxon>Metazoa</taxon>
        <taxon>Chordata</taxon>
        <taxon>Craniata</taxon>
        <taxon>Vertebrata</taxon>
        <taxon>Euteleostomi</taxon>
        <taxon>Actinopterygii</taxon>
        <taxon>Neopterygii</taxon>
        <taxon>Teleostei</taxon>
        <taxon>Neoteleostei</taxon>
        <taxon>Acanthomorphata</taxon>
        <taxon>Syngnathiaria</taxon>
        <taxon>Syngnathiformes</taxon>
        <taxon>Syngnathoidei</taxon>
        <taxon>Syngnathidae</taxon>
        <taxon>Hippocampus</taxon>
    </lineage>
</organism>
<dbReference type="AlphaFoldDB" id="A0A3Q3DIU6"/>
<keyword evidence="9 11" id="KW-1133">Transmembrane helix</keyword>
<dbReference type="PROSITE" id="PS50859">
    <property type="entry name" value="LONGIN"/>
    <property type="match status" value="1"/>
</dbReference>
<dbReference type="InterPro" id="IPR011012">
    <property type="entry name" value="Longin-like_dom_sf"/>
</dbReference>
<accession>A0A3Q3DIU6</accession>
<feature type="transmembrane region" description="Helical" evidence="11">
    <location>
        <begin position="250"/>
        <end position="267"/>
    </location>
</feature>
<reference evidence="13" key="2">
    <citation type="submission" date="2025-09" db="UniProtKB">
        <authorList>
            <consortium name="Ensembl"/>
        </authorList>
    </citation>
    <scope>IDENTIFICATION</scope>
</reference>
<comment type="similarity">
    <text evidence="3">Belongs to the synaptobrevin family.</text>
</comment>
<keyword evidence="8" id="KW-0653">Protein transport</keyword>
<keyword evidence="5 11" id="KW-0812">Transmembrane</keyword>
<dbReference type="RefSeq" id="XP_019735641.1">
    <property type="nucleotide sequence ID" value="XM_019880082.1"/>
</dbReference>
<dbReference type="GO" id="GO:0015031">
    <property type="term" value="P:protein transport"/>
    <property type="evidence" value="ECO:0007669"/>
    <property type="project" value="UniProtKB-KW"/>
</dbReference>
<evidence type="ECO:0000313" key="14">
    <source>
        <dbReference type="Proteomes" id="UP000264820"/>
    </source>
</evidence>
<keyword evidence="14" id="KW-1185">Reference proteome</keyword>
<name>A0A3Q3DIU6_HIPCM</name>
<evidence type="ECO:0000256" key="2">
    <source>
        <dbReference type="ARBA" id="ARBA00004477"/>
    </source>
</evidence>
<evidence type="ECO:0000256" key="10">
    <source>
        <dbReference type="ARBA" id="ARBA00023136"/>
    </source>
</evidence>
<dbReference type="RefSeq" id="XP_019735649.1">
    <property type="nucleotide sequence ID" value="XM_019880090.1"/>
</dbReference>
<dbReference type="Pfam" id="PF25970">
    <property type="entry name" value="SEC22a_C"/>
    <property type="match status" value="1"/>
</dbReference>
<dbReference type="Ensembl" id="ENSHCOT00000027275.1">
    <property type="protein sequence ID" value="ENSHCOP00000013350.1"/>
    <property type="gene ID" value="ENSHCOG00000016488.1"/>
</dbReference>
<evidence type="ECO:0000256" key="8">
    <source>
        <dbReference type="ARBA" id="ARBA00022927"/>
    </source>
</evidence>
<evidence type="ECO:0000256" key="4">
    <source>
        <dbReference type="ARBA" id="ARBA00022448"/>
    </source>
</evidence>
<keyword evidence="7" id="KW-0931">ER-Golgi transport</keyword>
<evidence type="ECO:0000256" key="11">
    <source>
        <dbReference type="SAM" id="Phobius"/>
    </source>
</evidence>
<keyword evidence="4" id="KW-0813">Transport</keyword>
<dbReference type="InterPro" id="IPR043546">
    <property type="entry name" value="Sec22a/c"/>
</dbReference>
<feature type="transmembrane region" description="Helical" evidence="11">
    <location>
        <begin position="221"/>
        <end position="243"/>
    </location>
</feature>